<accession>A0A1I0G8C5</accession>
<dbReference type="GO" id="GO:0015562">
    <property type="term" value="F:efflux transmembrane transporter activity"/>
    <property type="evidence" value="ECO:0007669"/>
    <property type="project" value="InterPro"/>
</dbReference>
<dbReference type="SUPFAM" id="SSF56954">
    <property type="entry name" value="Outer membrane efflux proteins (OEP)"/>
    <property type="match status" value="1"/>
</dbReference>
<dbReference type="PANTHER" id="PTHR30203:SF24">
    <property type="entry name" value="BLR4935 PROTEIN"/>
    <property type="match status" value="1"/>
</dbReference>
<protein>
    <submittedName>
        <fullName evidence="2">Outer membrane protein, cobalt-zinc-cadmium efflux system</fullName>
    </submittedName>
</protein>
<dbReference type="RefSeq" id="WP_256377085.1">
    <property type="nucleotide sequence ID" value="NZ_FOHI01000012.1"/>
</dbReference>
<dbReference type="AlphaFoldDB" id="A0A1I0G8C5"/>
<dbReference type="InterPro" id="IPR003423">
    <property type="entry name" value="OMP_efflux"/>
</dbReference>
<gene>
    <name evidence="2" type="ORF">SAMN05216412_11231</name>
</gene>
<dbReference type="InterPro" id="IPR010131">
    <property type="entry name" value="MdtP/NodT-like"/>
</dbReference>
<dbReference type="Pfam" id="PF02321">
    <property type="entry name" value="OEP"/>
    <property type="match status" value="1"/>
</dbReference>
<dbReference type="PANTHER" id="PTHR30203">
    <property type="entry name" value="OUTER MEMBRANE CATION EFFLUX PROTEIN"/>
    <property type="match status" value="1"/>
</dbReference>
<dbReference type="EMBL" id="FOHI01000012">
    <property type="protein sequence ID" value="SET67074.1"/>
    <property type="molecule type" value="Genomic_DNA"/>
</dbReference>
<dbReference type="Gene3D" id="1.20.1600.10">
    <property type="entry name" value="Outer membrane efflux proteins (OEP)"/>
    <property type="match status" value="1"/>
</dbReference>
<organism evidence="2 3">
    <name type="scientific">Nitrosospira multiformis</name>
    <dbReference type="NCBI Taxonomy" id="1231"/>
    <lineage>
        <taxon>Bacteria</taxon>
        <taxon>Pseudomonadati</taxon>
        <taxon>Pseudomonadota</taxon>
        <taxon>Betaproteobacteria</taxon>
        <taxon>Nitrosomonadales</taxon>
        <taxon>Nitrosomonadaceae</taxon>
        <taxon>Nitrosospira</taxon>
    </lineage>
</organism>
<name>A0A1I0G8C5_9PROT</name>
<comment type="similarity">
    <text evidence="1">Belongs to the outer membrane factor (OMF) (TC 1.B.17) family.</text>
</comment>
<proteinExistence type="inferred from homology"/>
<evidence type="ECO:0000256" key="1">
    <source>
        <dbReference type="ARBA" id="ARBA00007613"/>
    </source>
</evidence>
<sequence>MNLYLAFTRTWYVLPLGWLFLADYGVSSAIAEDTFTGVPPDTSSLSLVAKKKDLTLEEALYLALQHNPELAVFDKEVRALEGTILQAGLLRNPELSVNVDNAGNMGNGQRPGTSINPTIKENVEQQDLIVRVSQLIELGGKRAARVHAASLGQQLAGKDYETKRLELAVRVANGFIEVLAGQEQLKLAEESQQLAQRVVDTVSKRVQAAKVPPIEETKIGVAFSATRIALGQAQRELTSARKRLALLWGDSLPEFGKVLGDLQASVTLPTYEALVEFSLSSPMADRARKGIEHREALLEVERAQRVPNITIGGRDQTLGIRRHHCAGWHFHAAAVIRPESGKSTGSPPARE</sequence>
<dbReference type="Proteomes" id="UP000183339">
    <property type="component" value="Unassembled WGS sequence"/>
</dbReference>
<evidence type="ECO:0000313" key="2">
    <source>
        <dbReference type="EMBL" id="SET67074.1"/>
    </source>
</evidence>
<evidence type="ECO:0000313" key="3">
    <source>
        <dbReference type="Proteomes" id="UP000183339"/>
    </source>
</evidence>
<reference evidence="2 3" key="1">
    <citation type="submission" date="2016-10" db="EMBL/GenBank/DDBJ databases">
        <authorList>
            <person name="de Groot N.N."/>
        </authorList>
    </citation>
    <scope>NUCLEOTIDE SEQUENCE [LARGE SCALE GENOMIC DNA]</scope>
    <source>
        <strain evidence="2 3">Nl7</strain>
    </source>
</reference>